<sequence>MIPWEGLNDMYREVAFHGGIPDTGFFRFWYQGLVTRWPDNKQIENLVELQNNHTLFDDYWRGKQANLKDIQVPILACASWSTQGLHNRGSFEGFKQAGSKQKWLYIHGRKEWETYYTREALEMQKAFFDHFLKDMDNDWEETPSVTYELRDKFYKGTRKTASNWPLPETKAMPYYLDAKTLKMTDTLSDEQESISYDTSSENDEVRFTKVFEQDTELTGNMKLKLWVSTDNEDMDLFAGIKKLDKHGNELYFPDFNHIENGQVATGWLRVSHRELDETKSTPLQPWLKHERQLKLSPHEIVSVEIELLPSGTFFKAGESIQVVIKASEIVKGNSSFGLKTRYEHTETINNGKHTIYTGGQYDSHLLVPLI</sequence>
<dbReference type="SUPFAM" id="SSF53474">
    <property type="entry name" value="alpha/beta-Hydrolases"/>
    <property type="match status" value="1"/>
</dbReference>
<proteinExistence type="predicted"/>
<dbReference type="NCBIfam" id="TIGR00976">
    <property type="entry name" value="CocE_NonD"/>
    <property type="match status" value="1"/>
</dbReference>
<reference evidence="2 3" key="1">
    <citation type="journal article" date="2018" name="Front. Microbiol.">
        <title>Description and Comparative Genomics of Macrococcus caseolyticus subsp. hominis subsp. nov., Macrococcus goetzii sp. nov., Macrococcus epidermidis sp. nov., and Macrococcus bohemicus sp. nov., Novel Macrococci From Human Clinical Material With Virulence Potential and Suspected Uptake of Foreign DNA by Natural Transformation.</title>
        <authorList>
            <person name="Maslanova I."/>
            <person name="Wertheimer Z."/>
            <person name="Sedlacek I."/>
            <person name="Svec P."/>
            <person name="Indrakova A."/>
            <person name="Kovarovic V."/>
            <person name="Schumann P."/>
            <person name="Sproer C."/>
            <person name="Kralova S."/>
            <person name="Sedo O."/>
            <person name="Kristofova L."/>
            <person name="Vrbovska V."/>
            <person name="Fuzik T."/>
            <person name="Petras P."/>
            <person name="Zdrahal Z."/>
            <person name="Ruzickova V."/>
            <person name="Doskar J."/>
            <person name="Pantucek R."/>
        </authorList>
    </citation>
    <scope>NUCLEOTIDE SEQUENCE [LARGE SCALE GENOMIC DNA]</scope>
    <source>
        <strain evidence="2 3">01/688</strain>
    </source>
</reference>
<dbReference type="InterPro" id="IPR013736">
    <property type="entry name" value="Xaa-Pro_dipept_C"/>
</dbReference>
<dbReference type="SUPFAM" id="SSF49785">
    <property type="entry name" value="Galactose-binding domain-like"/>
    <property type="match status" value="1"/>
</dbReference>
<dbReference type="InterPro" id="IPR050585">
    <property type="entry name" value="Xaa-Pro_dipeptidyl-ppase/CocE"/>
</dbReference>
<dbReference type="Gene3D" id="3.40.50.1820">
    <property type="entry name" value="alpha/beta hydrolase"/>
    <property type="match status" value="1"/>
</dbReference>
<dbReference type="GO" id="GO:0008239">
    <property type="term" value="F:dipeptidyl-peptidase activity"/>
    <property type="evidence" value="ECO:0007669"/>
    <property type="project" value="InterPro"/>
</dbReference>
<dbReference type="Gene3D" id="2.60.120.260">
    <property type="entry name" value="Galactose-binding domain-like"/>
    <property type="match status" value="1"/>
</dbReference>
<accession>A0A327ZR34</accession>
<gene>
    <name evidence="2" type="ORF">BHU61_08000</name>
</gene>
<name>A0A327ZR34_9STAP</name>
<dbReference type="InterPro" id="IPR005674">
    <property type="entry name" value="CocE/Ser_esterase"/>
</dbReference>
<dbReference type="PANTHER" id="PTHR43056:SF10">
    <property type="entry name" value="COCE_NOND FAMILY, PUTATIVE (AFU_ORTHOLOGUE AFUA_7G00600)-RELATED"/>
    <property type="match status" value="1"/>
</dbReference>
<dbReference type="Pfam" id="PF08530">
    <property type="entry name" value="PepX_C"/>
    <property type="match status" value="1"/>
</dbReference>
<evidence type="ECO:0000259" key="1">
    <source>
        <dbReference type="SMART" id="SM00939"/>
    </source>
</evidence>
<organism evidence="2 3">
    <name type="scientific">Macrococcus epidermidis</name>
    <dbReference type="NCBI Taxonomy" id="1902580"/>
    <lineage>
        <taxon>Bacteria</taxon>
        <taxon>Bacillati</taxon>
        <taxon>Bacillota</taxon>
        <taxon>Bacilli</taxon>
        <taxon>Bacillales</taxon>
        <taxon>Staphylococcaceae</taxon>
        <taxon>Macrococcus</taxon>
    </lineage>
</organism>
<dbReference type="Gene3D" id="1.10.3020.20">
    <property type="match status" value="1"/>
</dbReference>
<dbReference type="Proteomes" id="UP000249808">
    <property type="component" value="Unassembled WGS sequence"/>
</dbReference>
<dbReference type="AlphaFoldDB" id="A0A327ZR34"/>
<evidence type="ECO:0000313" key="2">
    <source>
        <dbReference type="EMBL" id="RAK44647.1"/>
    </source>
</evidence>
<protein>
    <recommendedName>
        <fullName evidence="1">Xaa-Pro dipeptidyl-peptidase C-terminal domain-containing protein</fullName>
    </recommendedName>
</protein>
<dbReference type="EMBL" id="PZJH01000003">
    <property type="protein sequence ID" value="RAK44647.1"/>
    <property type="molecule type" value="Genomic_DNA"/>
</dbReference>
<comment type="caution">
    <text evidence="2">The sequence shown here is derived from an EMBL/GenBank/DDBJ whole genome shotgun (WGS) entry which is preliminary data.</text>
</comment>
<dbReference type="InterPro" id="IPR029058">
    <property type="entry name" value="AB_hydrolase_fold"/>
</dbReference>
<keyword evidence="3" id="KW-1185">Reference proteome</keyword>
<feature type="domain" description="Xaa-Pro dipeptidyl-peptidase C-terminal" evidence="1">
    <location>
        <begin position="125"/>
        <end position="366"/>
    </location>
</feature>
<evidence type="ECO:0000313" key="3">
    <source>
        <dbReference type="Proteomes" id="UP000249808"/>
    </source>
</evidence>
<dbReference type="SMART" id="SM00939">
    <property type="entry name" value="PepX_C"/>
    <property type="match status" value="1"/>
</dbReference>
<dbReference type="PANTHER" id="PTHR43056">
    <property type="entry name" value="PEPTIDASE S9 PROLYL OLIGOPEPTIDASE"/>
    <property type="match status" value="1"/>
</dbReference>
<dbReference type="InterPro" id="IPR008979">
    <property type="entry name" value="Galactose-bd-like_sf"/>
</dbReference>